<dbReference type="GO" id="GO:0016887">
    <property type="term" value="F:ATP hydrolysis activity"/>
    <property type="evidence" value="ECO:0007669"/>
    <property type="project" value="TreeGrafter"/>
</dbReference>
<name>A0A978W558_ZIZJJ</name>
<protein>
    <recommendedName>
        <fullName evidence="5">ATPase AAA-type core domain-containing protein</fullName>
    </recommendedName>
</protein>
<reference evidence="3" key="1">
    <citation type="journal article" date="2021" name="Front. Plant Sci.">
        <title>Chromosome-Scale Genome Assembly for Chinese Sour Jujube and Insights Into Its Genome Evolution and Domestication Signature.</title>
        <authorList>
            <person name="Shen L.-Y."/>
            <person name="Luo H."/>
            <person name="Wang X.-L."/>
            <person name="Wang X.-M."/>
            <person name="Qiu X.-J."/>
            <person name="Liu H."/>
            <person name="Zhou S.-S."/>
            <person name="Jia K.-H."/>
            <person name="Nie S."/>
            <person name="Bao Y.-T."/>
            <person name="Zhang R.-G."/>
            <person name="Yun Q.-Z."/>
            <person name="Chai Y.-H."/>
            <person name="Lu J.-Y."/>
            <person name="Li Y."/>
            <person name="Zhao S.-W."/>
            <person name="Mao J.-F."/>
            <person name="Jia S.-G."/>
            <person name="Mao Y.-M."/>
        </authorList>
    </citation>
    <scope>NUCLEOTIDE SEQUENCE</scope>
    <source>
        <strain evidence="3">AT0</strain>
        <tissue evidence="3">Leaf</tissue>
    </source>
</reference>
<organism evidence="3 4">
    <name type="scientific">Ziziphus jujuba var. spinosa</name>
    <dbReference type="NCBI Taxonomy" id="714518"/>
    <lineage>
        <taxon>Eukaryota</taxon>
        <taxon>Viridiplantae</taxon>
        <taxon>Streptophyta</taxon>
        <taxon>Embryophyta</taxon>
        <taxon>Tracheophyta</taxon>
        <taxon>Spermatophyta</taxon>
        <taxon>Magnoliopsida</taxon>
        <taxon>eudicotyledons</taxon>
        <taxon>Gunneridae</taxon>
        <taxon>Pentapetalae</taxon>
        <taxon>rosids</taxon>
        <taxon>fabids</taxon>
        <taxon>Rosales</taxon>
        <taxon>Rhamnaceae</taxon>
        <taxon>Paliureae</taxon>
        <taxon>Ziziphus</taxon>
    </lineage>
</organism>
<evidence type="ECO:0000256" key="1">
    <source>
        <dbReference type="ARBA" id="ARBA00022741"/>
    </source>
</evidence>
<evidence type="ECO:0000313" key="3">
    <source>
        <dbReference type="EMBL" id="KAH7547092.1"/>
    </source>
</evidence>
<gene>
    <name evidence="3" type="ORF">FEM48_Zijuj01G0270400</name>
</gene>
<sequence length="343" mass="39591">MVELDDDKDEEKSDLGGEGGHSAELIGLLQVEDKQRLEQIYCLHIHPKALVVAAWFATECSDILLPQSKAVTNYKLHKSVQQQLAVDLLQRACFELINNIDTDDDLDEYLFTRTHIELNEISKEKYPGKRVWSTYVKKGHKELKEKWTKFETKWKPLIDSWRRSETGSKHVIMLEQVRQVCVSYMKQLQIAKKMDHLVFQQLYKLVTQLCLAAKTDQKQLLIVTPFMVVRSFTGIPTSWLLPVTKPKLFPRFTRRVVGQELAKFAVTTALLNRRKSITSPCGSFLFLYHPGCGRTKLAKAIAEQVFDDKDMLTEFDMSKYNGSEFREQLTGVVKKRPFWGCLA</sequence>
<proteinExistence type="predicted"/>
<dbReference type="AlphaFoldDB" id="A0A978W558"/>
<dbReference type="InterPro" id="IPR027417">
    <property type="entry name" value="P-loop_NTPase"/>
</dbReference>
<dbReference type="PANTHER" id="PTHR11638">
    <property type="entry name" value="ATP-DEPENDENT CLP PROTEASE"/>
    <property type="match status" value="1"/>
</dbReference>
<accession>A0A978W558</accession>
<evidence type="ECO:0000313" key="4">
    <source>
        <dbReference type="Proteomes" id="UP000813462"/>
    </source>
</evidence>
<dbReference type="GO" id="GO:0034605">
    <property type="term" value="P:cellular response to heat"/>
    <property type="evidence" value="ECO:0007669"/>
    <property type="project" value="TreeGrafter"/>
</dbReference>
<keyword evidence="1" id="KW-0547">Nucleotide-binding</keyword>
<dbReference type="Proteomes" id="UP000813462">
    <property type="component" value="Unassembled WGS sequence"/>
</dbReference>
<evidence type="ECO:0008006" key="5">
    <source>
        <dbReference type="Google" id="ProtNLM"/>
    </source>
</evidence>
<dbReference type="EMBL" id="JAEACU010000001">
    <property type="protein sequence ID" value="KAH7547092.1"/>
    <property type="molecule type" value="Genomic_DNA"/>
</dbReference>
<keyword evidence="2" id="KW-0067">ATP-binding</keyword>
<dbReference type="GO" id="GO:0005524">
    <property type="term" value="F:ATP binding"/>
    <property type="evidence" value="ECO:0007669"/>
    <property type="project" value="UniProtKB-KW"/>
</dbReference>
<evidence type="ECO:0000256" key="2">
    <source>
        <dbReference type="ARBA" id="ARBA00022840"/>
    </source>
</evidence>
<dbReference type="Gene3D" id="3.40.50.300">
    <property type="entry name" value="P-loop containing nucleotide triphosphate hydrolases"/>
    <property type="match status" value="1"/>
</dbReference>
<dbReference type="PANTHER" id="PTHR11638:SF18">
    <property type="entry name" value="HEAT SHOCK PROTEIN 104"/>
    <property type="match status" value="1"/>
</dbReference>
<dbReference type="SUPFAM" id="SSF52540">
    <property type="entry name" value="P-loop containing nucleoside triphosphate hydrolases"/>
    <property type="match status" value="1"/>
</dbReference>
<comment type="caution">
    <text evidence="3">The sequence shown here is derived from an EMBL/GenBank/DDBJ whole genome shotgun (WGS) entry which is preliminary data.</text>
</comment>
<dbReference type="GO" id="GO:0005737">
    <property type="term" value="C:cytoplasm"/>
    <property type="evidence" value="ECO:0007669"/>
    <property type="project" value="TreeGrafter"/>
</dbReference>
<dbReference type="InterPro" id="IPR050130">
    <property type="entry name" value="ClpA_ClpB"/>
</dbReference>